<dbReference type="InterPro" id="IPR003695">
    <property type="entry name" value="Ppx_GppA_N"/>
</dbReference>
<gene>
    <name evidence="2" type="primary">ppx_1</name>
    <name evidence="2" type="ORF">NCTC5053_05981</name>
</gene>
<keyword evidence="2" id="KW-0378">Hydrolase</keyword>
<protein>
    <submittedName>
        <fullName evidence="2">Exopolyphosphatase</fullName>
        <ecNumber evidence="2">3.6.1.11</ecNumber>
    </submittedName>
</protein>
<dbReference type="InterPro" id="IPR050273">
    <property type="entry name" value="GppA/Ppx_hydrolase"/>
</dbReference>
<dbReference type="GO" id="GO:0004309">
    <property type="term" value="F:exopolyphosphatase activity"/>
    <property type="evidence" value="ECO:0007669"/>
    <property type="project" value="UniProtKB-EC"/>
</dbReference>
<dbReference type="InterPro" id="IPR043129">
    <property type="entry name" value="ATPase_NBD"/>
</dbReference>
<dbReference type="EMBL" id="UGMN01000004">
    <property type="protein sequence ID" value="STV56389.1"/>
    <property type="molecule type" value="Genomic_DNA"/>
</dbReference>
<dbReference type="Gene3D" id="3.30.420.150">
    <property type="entry name" value="Exopolyphosphatase. Domain 2"/>
    <property type="match status" value="1"/>
</dbReference>
<name>A0A378C0I7_KLEPN</name>
<organism evidence="2 3">
    <name type="scientific">Klebsiella pneumoniae</name>
    <dbReference type="NCBI Taxonomy" id="573"/>
    <lineage>
        <taxon>Bacteria</taxon>
        <taxon>Pseudomonadati</taxon>
        <taxon>Pseudomonadota</taxon>
        <taxon>Gammaproteobacteria</taxon>
        <taxon>Enterobacterales</taxon>
        <taxon>Enterobacteriaceae</taxon>
        <taxon>Klebsiella/Raoultella group</taxon>
        <taxon>Klebsiella</taxon>
        <taxon>Klebsiella pneumoniae complex</taxon>
    </lineage>
</organism>
<dbReference type="Pfam" id="PF02541">
    <property type="entry name" value="Ppx-GppA"/>
    <property type="match status" value="1"/>
</dbReference>
<feature type="domain" description="Ppx/GppA phosphatase N-terminal" evidence="1">
    <location>
        <begin position="1"/>
        <end position="150"/>
    </location>
</feature>
<dbReference type="PANTHER" id="PTHR30005:SF14">
    <property type="entry name" value="EXOPOLYPHOSPHATASE"/>
    <property type="match status" value="1"/>
</dbReference>
<sequence>MGVEHTQPERGRKLVIDIGGGSTELVIGEDFEPRLVESRRMGCVSFSQAYFPGGVINKENFQRARLAAVQKLETLAWQFRIQGWTVALGASGTIKAAQEVLVAMGEKDGFITPERLEMLVNELLKHKNFDALSLPGLSEDRKAVFAPGLAGLLSA</sequence>
<dbReference type="SUPFAM" id="SSF53067">
    <property type="entry name" value="Actin-like ATPase domain"/>
    <property type="match status" value="1"/>
</dbReference>
<dbReference type="EC" id="3.6.1.11" evidence="2"/>
<dbReference type="PANTHER" id="PTHR30005">
    <property type="entry name" value="EXOPOLYPHOSPHATASE"/>
    <property type="match status" value="1"/>
</dbReference>
<reference evidence="2 3" key="1">
    <citation type="submission" date="2018-06" db="EMBL/GenBank/DDBJ databases">
        <authorList>
            <consortium name="Pathogen Informatics"/>
            <person name="Doyle S."/>
        </authorList>
    </citation>
    <scope>NUCLEOTIDE SEQUENCE [LARGE SCALE GENOMIC DNA]</scope>
    <source>
        <strain evidence="2 3">NCTC5053</strain>
    </source>
</reference>
<dbReference type="Proteomes" id="UP000254387">
    <property type="component" value="Unassembled WGS sequence"/>
</dbReference>
<evidence type="ECO:0000259" key="1">
    <source>
        <dbReference type="Pfam" id="PF02541"/>
    </source>
</evidence>
<evidence type="ECO:0000313" key="3">
    <source>
        <dbReference type="Proteomes" id="UP000254387"/>
    </source>
</evidence>
<proteinExistence type="predicted"/>
<dbReference type="FunFam" id="3.30.420.150:FF:000001">
    <property type="entry name" value="Guanosine-5'-triphosphate,3'-diphosphate pyrophosphatase"/>
    <property type="match status" value="1"/>
</dbReference>
<accession>A0A378C0I7</accession>
<dbReference type="AlphaFoldDB" id="A0A378C0I7"/>
<evidence type="ECO:0000313" key="2">
    <source>
        <dbReference type="EMBL" id="STV56389.1"/>
    </source>
</evidence>
<dbReference type="GO" id="GO:0006798">
    <property type="term" value="P:polyphosphate catabolic process"/>
    <property type="evidence" value="ECO:0007669"/>
    <property type="project" value="TreeGrafter"/>
</dbReference>